<dbReference type="GO" id="GO:0046983">
    <property type="term" value="F:protein dimerization activity"/>
    <property type="evidence" value="ECO:0007669"/>
    <property type="project" value="InterPro"/>
</dbReference>
<dbReference type="PROSITE" id="PS50066">
    <property type="entry name" value="MADS_BOX_2"/>
    <property type="match status" value="1"/>
</dbReference>
<comment type="subcellular location">
    <subcellularLocation>
        <location evidence="1">Nucleus</location>
    </subcellularLocation>
</comment>
<keyword evidence="2" id="KW-0805">Transcription regulation</keyword>
<dbReference type="GO" id="GO:0045944">
    <property type="term" value="P:positive regulation of transcription by RNA polymerase II"/>
    <property type="evidence" value="ECO:0007669"/>
    <property type="project" value="InterPro"/>
</dbReference>
<feature type="compositionally biased region" description="Low complexity" evidence="6">
    <location>
        <begin position="132"/>
        <end position="154"/>
    </location>
</feature>
<dbReference type="Gene3D" id="3.40.1810.10">
    <property type="entry name" value="Transcription factor, MADS-box"/>
    <property type="match status" value="1"/>
</dbReference>
<dbReference type="FunFam" id="3.40.1810.10:FF:000001">
    <property type="entry name" value="Myocyte-specific enhancer factor 2A homolog"/>
    <property type="match status" value="1"/>
</dbReference>
<dbReference type="InterPro" id="IPR002100">
    <property type="entry name" value="TF_MADSbox"/>
</dbReference>
<dbReference type="SMART" id="SM00432">
    <property type="entry name" value="MADS"/>
    <property type="match status" value="1"/>
</dbReference>
<comment type="caution">
    <text evidence="8">The sequence shown here is derived from an EMBL/GenBank/DDBJ whole genome shotgun (WGS) entry which is preliminary data.</text>
</comment>
<feature type="compositionally biased region" description="Polar residues" evidence="6">
    <location>
        <begin position="112"/>
        <end position="131"/>
    </location>
</feature>
<dbReference type="GO" id="GO:0000981">
    <property type="term" value="F:DNA-binding transcription factor activity, RNA polymerase II-specific"/>
    <property type="evidence" value="ECO:0007669"/>
    <property type="project" value="TreeGrafter"/>
</dbReference>
<evidence type="ECO:0000256" key="3">
    <source>
        <dbReference type="ARBA" id="ARBA00023125"/>
    </source>
</evidence>
<evidence type="ECO:0000313" key="8">
    <source>
        <dbReference type="EMBL" id="PAV82838.1"/>
    </source>
</evidence>
<dbReference type="InterPro" id="IPR036879">
    <property type="entry name" value="TF_MADSbox_sf"/>
</dbReference>
<sequence length="287" mass="32119">MGRKKIQITRIQDERNRQVTFTKRKFGLMKKAYELSVLCDCEIALIVFNSTNKLFQYASTDMDKVLLKYTEYNEPHESRTNSDIMEALQRKENKHGGAVDSDDESPGPSTPIPQQQSQNGHHAPTSLSNTDLGNGQNQSLQSQQNHQQLGSQSSAPNPALHPLYQNLFLQQQYRPLPPRSDHQGAPKHQLEAFPTTSAFGYDSNPLPQMPADDCEILSRSGPDPNLWAAALHNQQQQQQHLNNKQPLGLGGPPQVGGPPPYVKLEPHSPPEKRARITAGDWRPQQLT</sequence>
<keyword evidence="9" id="KW-1185">Reference proteome</keyword>
<dbReference type="SUPFAM" id="SSF55455">
    <property type="entry name" value="SRF-like"/>
    <property type="match status" value="1"/>
</dbReference>
<keyword evidence="3" id="KW-0238">DNA-binding</keyword>
<dbReference type="Pfam" id="PF00319">
    <property type="entry name" value="SRF-TF"/>
    <property type="match status" value="1"/>
</dbReference>
<dbReference type="PROSITE" id="PS00350">
    <property type="entry name" value="MADS_BOX_1"/>
    <property type="match status" value="1"/>
</dbReference>
<evidence type="ECO:0000256" key="1">
    <source>
        <dbReference type="ARBA" id="ARBA00004123"/>
    </source>
</evidence>
<name>A0A2A2L9N1_9BILA</name>
<dbReference type="PRINTS" id="PR00404">
    <property type="entry name" value="MADSDOMAIN"/>
</dbReference>
<evidence type="ECO:0000256" key="4">
    <source>
        <dbReference type="ARBA" id="ARBA00023163"/>
    </source>
</evidence>
<evidence type="ECO:0000259" key="7">
    <source>
        <dbReference type="PROSITE" id="PS50066"/>
    </source>
</evidence>
<evidence type="ECO:0000256" key="2">
    <source>
        <dbReference type="ARBA" id="ARBA00023015"/>
    </source>
</evidence>
<feature type="compositionally biased region" description="Low complexity" evidence="6">
    <location>
        <begin position="233"/>
        <end position="247"/>
    </location>
</feature>
<dbReference type="STRING" id="2018661.A0A2A2L9N1"/>
<gene>
    <name evidence="8" type="ORF">WR25_21998</name>
</gene>
<keyword evidence="4" id="KW-0804">Transcription</keyword>
<feature type="region of interest" description="Disordered" evidence="6">
    <location>
        <begin position="233"/>
        <end position="287"/>
    </location>
</feature>
<dbReference type="PANTHER" id="PTHR11945:SF534">
    <property type="entry name" value="MYOCYTE-SPECIFIC ENHANCER FACTOR 2"/>
    <property type="match status" value="1"/>
</dbReference>
<feature type="compositionally biased region" description="Basic and acidic residues" evidence="6">
    <location>
        <begin position="264"/>
        <end position="274"/>
    </location>
</feature>
<organism evidence="8 9">
    <name type="scientific">Diploscapter pachys</name>
    <dbReference type="NCBI Taxonomy" id="2018661"/>
    <lineage>
        <taxon>Eukaryota</taxon>
        <taxon>Metazoa</taxon>
        <taxon>Ecdysozoa</taxon>
        <taxon>Nematoda</taxon>
        <taxon>Chromadorea</taxon>
        <taxon>Rhabditida</taxon>
        <taxon>Rhabditina</taxon>
        <taxon>Rhabditomorpha</taxon>
        <taxon>Rhabditoidea</taxon>
        <taxon>Rhabditidae</taxon>
        <taxon>Diploscapter</taxon>
    </lineage>
</organism>
<dbReference type="PANTHER" id="PTHR11945">
    <property type="entry name" value="MADS BOX PROTEIN"/>
    <property type="match status" value="1"/>
</dbReference>
<evidence type="ECO:0000256" key="6">
    <source>
        <dbReference type="SAM" id="MobiDB-lite"/>
    </source>
</evidence>
<feature type="domain" description="MADS-box" evidence="7">
    <location>
        <begin position="1"/>
        <end position="61"/>
    </location>
</feature>
<dbReference type="InterPro" id="IPR033896">
    <property type="entry name" value="MEF2-like_N"/>
</dbReference>
<dbReference type="EMBL" id="LIAE01007026">
    <property type="protein sequence ID" value="PAV82838.1"/>
    <property type="molecule type" value="Genomic_DNA"/>
</dbReference>
<evidence type="ECO:0000313" key="9">
    <source>
        <dbReference type="Proteomes" id="UP000218231"/>
    </source>
</evidence>
<dbReference type="GO" id="GO:0005634">
    <property type="term" value="C:nucleus"/>
    <property type="evidence" value="ECO:0007669"/>
    <property type="project" value="UniProtKB-SubCell"/>
</dbReference>
<dbReference type="Proteomes" id="UP000218231">
    <property type="component" value="Unassembled WGS sequence"/>
</dbReference>
<reference evidence="8 9" key="1">
    <citation type="journal article" date="2017" name="Curr. Biol.">
        <title>Genome architecture and evolution of a unichromosomal asexual nematode.</title>
        <authorList>
            <person name="Fradin H."/>
            <person name="Zegar C."/>
            <person name="Gutwein M."/>
            <person name="Lucas J."/>
            <person name="Kovtun M."/>
            <person name="Corcoran D."/>
            <person name="Baugh L.R."/>
            <person name="Kiontke K."/>
            <person name="Gunsalus K."/>
            <person name="Fitch D.H."/>
            <person name="Piano F."/>
        </authorList>
    </citation>
    <scope>NUCLEOTIDE SEQUENCE [LARGE SCALE GENOMIC DNA]</scope>
    <source>
        <strain evidence="8">PF1309</strain>
    </source>
</reference>
<dbReference type="GO" id="GO:0030154">
    <property type="term" value="P:cell differentiation"/>
    <property type="evidence" value="ECO:0007669"/>
    <property type="project" value="TreeGrafter"/>
</dbReference>
<feature type="region of interest" description="Disordered" evidence="6">
    <location>
        <begin position="91"/>
        <end position="160"/>
    </location>
</feature>
<keyword evidence="5" id="KW-0539">Nucleus</keyword>
<dbReference type="CDD" id="cd00265">
    <property type="entry name" value="MADS_MEF2_like"/>
    <property type="match status" value="1"/>
</dbReference>
<proteinExistence type="predicted"/>
<dbReference type="OrthoDB" id="1898716at2759"/>
<dbReference type="AlphaFoldDB" id="A0A2A2L9N1"/>
<accession>A0A2A2L9N1</accession>
<evidence type="ECO:0000256" key="5">
    <source>
        <dbReference type="ARBA" id="ARBA00023242"/>
    </source>
</evidence>
<protein>
    <recommendedName>
        <fullName evidence="7">MADS-box domain-containing protein</fullName>
    </recommendedName>
</protein>
<dbReference type="GO" id="GO:0042826">
    <property type="term" value="F:histone deacetylase binding"/>
    <property type="evidence" value="ECO:0007669"/>
    <property type="project" value="TreeGrafter"/>
</dbReference>
<dbReference type="GO" id="GO:0000978">
    <property type="term" value="F:RNA polymerase II cis-regulatory region sequence-specific DNA binding"/>
    <property type="evidence" value="ECO:0007669"/>
    <property type="project" value="TreeGrafter"/>
</dbReference>